<sequence length="83" mass="9306">MVQSVRTVVECLLFLFFFPLITSYSFGCSLSCLFGAVDVGDFVLVDSVDLKHLDLIVLLLKFIDLELEMLVHCLTNKFGSLDV</sequence>
<keyword evidence="1" id="KW-0812">Transmembrane</keyword>
<feature type="transmembrane region" description="Helical" evidence="1">
    <location>
        <begin position="12"/>
        <end position="37"/>
    </location>
</feature>
<accession>A0A2P2PYZ4</accession>
<dbReference type="AlphaFoldDB" id="A0A2P2PYZ4"/>
<organism evidence="2">
    <name type="scientific">Rhizophora mucronata</name>
    <name type="common">Asiatic mangrove</name>
    <dbReference type="NCBI Taxonomy" id="61149"/>
    <lineage>
        <taxon>Eukaryota</taxon>
        <taxon>Viridiplantae</taxon>
        <taxon>Streptophyta</taxon>
        <taxon>Embryophyta</taxon>
        <taxon>Tracheophyta</taxon>
        <taxon>Spermatophyta</taxon>
        <taxon>Magnoliopsida</taxon>
        <taxon>eudicotyledons</taxon>
        <taxon>Gunneridae</taxon>
        <taxon>Pentapetalae</taxon>
        <taxon>rosids</taxon>
        <taxon>fabids</taxon>
        <taxon>Malpighiales</taxon>
        <taxon>Rhizophoraceae</taxon>
        <taxon>Rhizophora</taxon>
    </lineage>
</organism>
<proteinExistence type="predicted"/>
<keyword evidence="1" id="KW-1133">Transmembrane helix</keyword>
<name>A0A2P2PYZ4_RHIMU</name>
<dbReference type="EMBL" id="GGEC01079468">
    <property type="protein sequence ID" value="MBX59952.1"/>
    <property type="molecule type" value="Transcribed_RNA"/>
</dbReference>
<evidence type="ECO:0000256" key="1">
    <source>
        <dbReference type="SAM" id="Phobius"/>
    </source>
</evidence>
<reference evidence="2" key="1">
    <citation type="submission" date="2018-02" db="EMBL/GenBank/DDBJ databases">
        <title>Rhizophora mucronata_Transcriptome.</title>
        <authorList>
            <person name="Meera S.P."/>
            <person name="Sreeshan A."/>
            <person name="Augustine A."/>
        </authorList>
    </citation>
    <scope>NUCLEOTIDE SEQUENCE</scope>
    <source>
        <tissue evidence="2">Leaf</tissue>
    </source>
</reference>
<keyword evidence="1" id="KW-0472">Membrane</keyword>
<protein>
    <submittedName>
        <fullName evidence="2">Uncharacterized protein</fullName>
    </submittedName>
</protein>
<evidence type="ECO:0000313" key="2">
    <source>
        <dbReference type="EMBL" id="MBX59952.1"/>
    </source>
</evidence>